<dbReference type="PROSITE" id="PS00397">
    <property type="entry name" value="RECOMBINASES_1"/>
    <property type="match status" value="1"/>
</dbReference>
<dbReference type="EMBL" id="RDQJ01000036">
    <property type="protein sequence ID" value="RMX09051.1"/>
    <property type="molecule type" value="Genomic_DNA"/>
</dbReference>
<dbReference type="Proteomes" id="UP000275180">
    <property type="component" value="Unassembled WGS sequence"/>
</dbReference>
<proteinExistence type="inferred from homology"/>
<keyword evidence="5" id="KW-0233">DNA recombination</keyword>
<evidence type="ECO:0000313" key="11">
    <source>
        <dbReference type="Proteomes" id="UP000275180"/>
    </source>
</evidence>
<keyword evidence="3" id="KW-0230">DNA invertase</keyword>
<dbReference type="CDD" id="cd03768">
    <property type="entry name" value="SR_ResInv"/>
    <property type="match status" value="1"/>
</dbReference>
<dbReference type="InterPro" id="IPR036162">
    <property type="entry name" value="Resolvase-like_N_sf"/>
</dbReference>
<dbReference type="PROSITE" id="PS51736">
    <property type="entry name" value="RECOMBINASES_3"/>
    <property type="match status" value="1"/>
</dbReference>
<evidence type="ECO:0000313" key="9">
    <source>
        <dbReference type="EMBL" id="RMX09051.1"/>
    </source>
</evidence>
<dbReference type="InterPro" id="IPR006118">
    <property type="entry name" value="Recombinase_CS"/>
</dbReference>
<keyword evidence="2" id="KW-0229">DNA integration</keyword>
<dbReference type="RefSeq" id="WP_122245992.1">
    <property type="nucleotide sequence ID" value="NZ_RDQJ01000036.1"/>
</dbReference>
<dbReference type="PROSITE" id="PS00398">
    <property type="entry name" value="RECOMBINASES_2"/>
    <property type="match status" value="1"/>
</dbReference>
<sequence>MKIGYARVSTNDQDTAMQRSALERAGCEVIHEEYASGGRIDRPVLWSLLSSLRPGDQVVIYKLDRVARSLSDLLRILDTIERAGGGIQSLTEPIDTTTPTGRLMLQILGAIAEFERSLIRERTLAGMREAARHGRTRVVDQQAMARAVADYLAGGSTYAAVAARHGLSTSSLFAYVKAARR</sequence>
<dbReference type="SUPFAM" id="SSF53041">
    <property type="entry name" value="Resolvase-like"/>
    <property type="match status" value="1"/>
</dbReference>
<evidence type="ECO:0000256" key="2">
    <source>
        <dbReference type="ARBA" id="ARBA00022908"/>
    </source>
</evidence>
<dbReference type="InterPro" id="IPR006119">
    <property type="entry name" value="Resolv_N"/>
</dbReference>
<gene>
    <name evidence="9" type="ORF">EBQ34_14200</name>
    <name evidence="10" type="ORF">EBQ34_14260</name>
</gene>
<dbReference type="OrthoDB" id="8585334at2"/>
<dbReference type="PANTHER" id="PTHR30461">
    <property type="entry name" value="DNA-INVERTASE FROM LAMBDOID PROPHAGE"/>
    <property type="match status" value="1"/>
</dbReference>
<protein>
    <submittedName>
        <fullName evidence="10">Recombinase family protein</fullName>
    </submittedName>
</protein>
<dbReference type="PANTHER" id="PTHR30461:SF2">
    <property type="entry name" value="SERINE RECOMBINASE PINE-RELATED"/>
    <property type="match status" value="1"/>
</dbReference>
<evidence type="ECO:0000256" key="4">
    <source>
        <dbReference type="ARBA" id="ARBA00023125"/>
    </source>
</evidence>
<comment type="similarity">
    <text evidence="1">Belongs to the site-specific recombinase resolvase family.</text>
</comment>
<dbReference type="SMART" id="SM00857">
    <property type="entry name" value="Resolvase"/>
    <property type="match status" value="1"/>
</dbReference>
<accession>A0A3M6R2U1</accession>
<evidence type="ECO:0000256" key="3">
    <source>
        <dbReference type="ARBA" id="ARBA00023100"/>
    </source>
</evidence>
<reference evidence="10 11" key="1">
    <citation type="submission" date="2018-10" db="EMBL/GenBank/DDBJ databases">
        <title>Comamonadaceae CDC group NO-1 genome sequencing and assembly.</title>
        <authorList>
            <person name="Bernier A.-M."/>
            <person name="Bernard K."/>
        </authorList>
    </citation>
    <scope>NUCLEOTIDE SEQUENCE [LARGE SCALE GENOMIC DNA]</scope>
    <source>
        <strain evidence="10 11">NML180582</strain>
    </source>
</reference>
<comment type="caution">
    <text evidence="10">The sequence shown here is derived from an EMBL/GenBank/DDBJ whole genome shotgun (WGS) entry which is preliminary data.</text>
</comment>
<feature type="domain" description="Resolvase/invertase-type recombinase catalytic" evidence="8">
    <location>
        <begin position="1"/>
        <end position="134"/>
    </location>
</feature>
<evidence type="ECO:0000313" key="10">
    <source>
        <dbReference type="EMBL" id="RMX09052.1"/>
    </source>
</evidence>
<dbReference type="GO" id="GO:0015074">
    <property type="term" value="P:DNA integration"/>
    <property type="evidence" value="ECO:0007669"/>
    <property type="project" value="UniProtKB-KW"/>
</dbReference>
<feature type="active site" description="O-(5'-phospho-DNA)-serine intermediate" evidence="6 7">
    <location>
        <position position="9"/>
    </location>
</feature>
<dbReference type="GO" id="GO:0043565">
    <property type="term" value="F:sequence-specific DNA binding"/>
    <property type="evidence" value="ECO:0007669"/>
    <property type="project" value="InterPro"/>
</dbReference>
<evidence type="ECO:0000256" key="5">
    <source>
        <dbReference type="ARBA" id="ARBA00023172"/>
    </source>
</evidence>
<organism evidence="10 11">
    <name type="scientific">Vandammella animalimorsus</name>
    <dbReference type="NCBI Taxonomy" id="2029117"/>
    <lineage>
        <taxon>Bacteria</taxon>
        <taxon>Pseudomonadati</taxon>
        <taxon>Pseudomonadota</taxon>
        <taxon>Betaproteobacteria</taxon>
        <taxon>Burkholderiales</taxon>
        <taxon>Comamonadaceae</taxon>
        <taxon>Vandammella</taxon>
    </lineage>
</organism>
<keyword evidence="4" id="KW-0238">DNA-binding</keyword>
<dbReference type="Gene3D" id="3.40.50.1390">
    <property type="entry name" value="Resolvase, N-terminal catalytic domain"/>
    <property type="match status" value="1"/>
</dbReference>
<dbReference type="EMBL" id="RDQJ01000036">
    <property type="protein sequence ID" value="RMX09052.1"/>
    <property type="molecule type" value="Genomic_DNA"/>
</dbReference>
<evidence type="ECO:0000259" key="8">
    <source>
        <dbReference type="PROSITE" id="PS51736"/>
    </source>
</evidence>
<dbReference type="FunFam" id="3.40.50.1390:FF:000001">
    <property type="entry name" value="DNA recombinase"/>
    <property type="match status" value="1"/>
</dbReference>
<evidence type="ECO:0000256" key="7">
    <source>
        <dbReference type="PROSITE-ProRule" id="PRU10137"/>
    </source>
</evidence>
<dbReference type="InterPro" id="IPR010921">
    <property type="entry name" value="Trp_repressor/repl_initiator"/>
</dbReference>
<dbReference type="AlphaFoldDB" id="A0A3M6R2U1"/>
<evidence type="ECO:0000256" key="6">
    <source>
        <dbReference type="PIRSR" id="PIRSR606118-50"/>
    </source>
</evidence>
<dbReference type="GO" id="GO:0000150">
    <property type="term" value="F:DNA strand exchange activity"/>
    <property type="evidence" value="ECO:0007669"/>
    <property type="project" value="UniProtKB-KW"/>
</dbReference>
<dbReference type="Pfam" id="PF00239">
    <property type="entry name" value="Resolvase"/>
    <property type="match status" value="1"/>
</dbReference>
<evidence type="ECO:0000256" key="1">
    <source>
        <dbReference type="ARBA" id="ARBA00009913"/>
    </source>
</evidence>
<name>A0A3M6R2U1_9BURK</name>
<dbReference type="InterPro" id="IPR050639">
    <property type="entry name" value="SSR_resolvase"/>
</dbReference>
<dbReference type="SUPFAM" id="SSF48295">
    <property type="entry name" value="TrpR-like"/>
    <property type="match status" value="1"/>
</dbReference>